<evidence type="ECO:0000313" key="1">
    <source>
        <dbReference type="EMBL" id="WQF83747.1"/>
    </source>
</evidence>
<evidence type="ECO:0000313" key="2">
    <source>
        <dbReference type="Proteomes" id="UP001322277"/>
    </source>
</evidence>
<keyword evidence="2" id="KW-1185">Reference proteome</keyword>
<gene>
    <name evidence="1" type="ORF">CDEST_08761</name>
</gene>
<dbReference type="AlphaFoldDB" id="A0AAX4IKG9"/>
<reference evidence="2" key="1">
    <citation type="journal article" date="2023" name="bioRxiv">
        <title>Complete genome of the Medicago anthracnose fungus, Colletotrichum destructivum, reveals a mini-chromosome-like region within a core chromosome.</title>
        <authorList>
            <person name="Lapalu N."/>
            <person name="Simon A."/>
            <person name="Lu A."/>
            <person name="Plaumann P.-L."/>
            <person name="Amselem J."/>
            <person name="Pigne S."/>
            <person name="Auger A."/>
            <person name="Koch C."/>
            <person name="Dallery J.-F."/>
            <person name="O'Connell R.J."/>
        </authorList>
    </citation>
    <scope>NUCLEOTIDE SEQUENCE [LARGE SCALE GENOMIC DNA]</scope>
    <source>
        <strain evidence="2">CBS 520.97</strain>
    </source>
</reference>
<protein>
    <submittedName>
        <fullName evidence="1">Uncharacterized protein</fullName>
    </submittedName>
</protein>
<proteinExistence type="predicted"/>
<dbReference type="EMBL" id="CP137309">
    <property type="protein sequence ID" value="WQF83747.1"/>
    <property type="molecule type" value="Genomic_DNA"/>
</dbReference>
<name>A0AAX4IKG9_9PEZI</name>
<dbReference type="KEGG" id="cdet:87945264"/>
<dbReference type="RefSeq" id="XP_062780971.1">
    <property type="nucleotide sequence ID" value="XM_062924920.1"/>
</dbReference>
<dbReference type="Proteomes" id="UP001322277">
    <property type="component" value="Chromosome 5"/>
</dbReference>
<sequence>MKMHSYHGLPSSLHPSLFISVFSVTAIRPCPDRSVTTIGSSPWLTFLQYLPNPVRLSLRSACCVTASFPSSPLRPLALSHNETQFESQGPRPYTSHQIRSRLLPYIFKRSLRCNNKNASHPCFLFPSHPFPCNCQRRRNCNFSDSEWENKYPSSRKTDTYSSPIGHPFPLHLPQVAPTAPSFDLHHPHSPFPSTVSVRSRISDPYSSSLDRTERVLGTHLDPTTLLDASLVGCAAFDKEPIELFFLRHVRS</sequence>
<dbReference type="GeneID" id="87945264"/>
<organism evidence="1 2">
    <name type="scientific">Colletotrichum destructivum</name>
    <dbReference type="NCBI Taxonomy" id="34406"/>
    <lineage>
        <taxon>Eukaryota</taxon>
        <taxon>Fungi</taxon>
        <taxon>Dikarya</taxon>
        <taxon>Ascomycota</taxon>
        <taxon>Pezizomycotina</taxon>
        <taxon>Sordariomycetes</taxon>
        <taxon>Hypocreomycetidae</taxon>
        <taxon>Glomerellales</taxon>
        <taxon>Glomerellaceae</taxon>
        <taxon>Colletotrichum</taxon>
        <taxon>Colletotrichum destructivum species complex</taxon>
    </lineage>
</organism>
<accession>A0AAX4IKG9</accession>